<dbReference type="SUPFAM" id="SSF47353">
    <property type="entry name" value="Retrovirus capsid dimerization domain-like"/>
    <property type="match status" value="2"/>
</dbReference>
<feature type="region of interest" description="Disordered" evidence="2">
    <location>
        <begin position="618"/>
        <end position="653"/>
    </location>
</feature>
<feature type="region of interest" description="Disordered" evidence="2">
    <location>
        <begin position="688"/>
        <end position="741"/>
    </location>
</feature>
<reference evidence="4" key="2">
    <citation type="submission" date="2025-08" db="UniProtKB">
        <authorList>
            <consortium name="Ensembl"/>
        </authorList>
    </citation>
    <scope>IDENTIFICATION</scope>
</reference>
<feature type="region of interest" description="Disordered" evidence="2">
    <location>
        <begin position="65"/>
        <end position="95"/>
    </location>
</feature>
<dbReference type="InterPro" id="IPR003309">
    <property type="entry name" value="SCAN_dom"/>
</dbReference>
<feature type="domain" description="SCAN box" evidence="3">
    <location>
        <begin position="530"/>
        <end position="606"/>
    </location>
</feature>
<feature type="region of interest" description="Disordered" evidence="2">
    <location>
        <begin position="494"/>
        <end position="518"/>
    </location>
</feature>
<dbReference type="Ensembl" id="ENSPMRT00000001490.1">
    <property type="protein sequence ID" value="ENSPMRP00000001403.1"/>
    <property type="gene ID" value="ENSPMRG00000001053.1"/>
</dbReference>
<gene>
    <name evidence="4" type="primary">LOC114592161</name>
</gene>
<dbReference type="OMA" id="LEARCHH"/>
<dbReference type="Pfam" id="PF02023">
    <property type="entry name" value="SCAN"/>
    <property type="match status" value="2"/>
</dbReference>
<feature type="compositionally biased region" description="Basic residues" evidence="2">
    <location>
        <begin position="688"/>
        <end position="697"/>
    </location>
</feature>
<dbReference type="GeneID" id="114592161"/>
<dbReference type="KEGG" id="pmua:114592161"/>
<keyword evidence="5" id="KW-1185">Reference proteome</keyword>
<feature type="compositionally biased region" description="Basic and acidic residues" evidence="2">
    <location>
        <begin position="698"/>
        <end position="721"/>
    </location>
</feature>
<sequence>MSKSAAERKRESRARQSDEQRLLEREKARRAMKMIREDRKLDSAYQKKHRKDSWKRMRLMRQRRKDAEEVLRKAGSSQASPLTPHQTFGHWIPPEVKMEDQDLEEPETGEMPEAGGRDLRVVQVETTEELSRRLSPFPIKEEPEDGYCETHWQGFMQPAQPPHTEHDDPCLLDPESEEGPRDLLILSASGVTDTTQWPRSELTKRTLPDFSRGSLKVCEHRLDSPARVKEESPDLGSLEARYHNFRHFCYREAEGPMGLWRHLQELCHQWLRPEEHTKEQILELVILEQFLAILPPEMQIWVQGHGPETCAQAVILAEDFLLGSQELEEQKQQVNLMFEEAVASSPEAEEEPIAQLCTEGLRKGKSRAIMLAQVQPKAKRKMQDQGQAKLGEDLAAQEGDLHVVQMETTGESLEGAAALQPIKLEPEEGQRERWEAQLQDFLRTMQSPPSGWKNPQTPPASGKPAEEDGRVLSTTGRSDVSQWPKGLWVTQRQTGLSREAQQASDNVDSSEKAEEEGLLDEDAASVEALRQRFRQFSCRQAERPRDVCKRLWEVCHQWLKPERRSKEQILDVLILEQFLSVLPVEMESWVRERRPETCAQAVALAEVFLLRPQEPKRQEPKVLFPPEDELNSLESSGAPSDSPKTMQRLPLEAKTEDEVDINLLNRYIQMNVCFNVETRELRKRLLARQRQRRHRARQTPEQRLQRRRVEAERNARRRATETPEQGAVRRQKDAQRKLQKRKCPLDAHPLAVLQTDSCETLAGAEDATITPSVLAIGEVGEVAKNSCGSLALSTF</sequence>
<evidence type="ECO:0000256" key="2">
    <source>
        <dbReference type="SAM" id="MobiDB-lite"/>
    </source>
</evidence>
<dbReference type="OrthoDB" id="9044273at2759"/>
<feature type="region of interest" description="Disordered" evidence="2">
    <location>
        <begin position="445"/>
        <end position="480"/>
    </location>
</feature>
<feature type="compositionally biased region" description="Polar residues" evidence="2">
    <location>
        <begin position="632"/>
        <end position="645"/>
    </location>
</feature>
<dbReference type="CDD" id="cd07936">
    <property type="entry name" value="SCAN"/>
    <property type="match status" value="2"/>
</dbReference>
<evidence type="ECO:0000256" key="1">
    <source>
        <dbReference type="ARBA" id="ARBA00023242"/>
    </source>
</evidence>
<keyword evidence="1" id="KW-0539">Nucleus</keyword>
<organism evidence="4 5">
    <name type="scientific">Podarcis muralis</name>
    <name type="common">Wall lizard</name>
    <name type="synonym">Lacerta muralis</name>
    <dbReference type="NCBI Taxonomy" id="64176"/>
    <lineage>
        <taxon>Eukaryota</taxon>
        <taxon>Metazoa</taxon>
        <taxon>Chordata</taxon>
        <taxon>Craniata</taxon>
        <taxon>Vertebrata</taxon>
        <taxon>Euteleostomi</taxon>
        <taxon>Lepidosauria</taxon>
        <taxon>Squamata</taxon>
        <taxon>Bifurcata</taxon>
        <taxon>Unidentata</taxon>
        <taxon>Episquamata</taxon>
        <taxon>Laterata</taxon>
        <taxon>Lacertibaenia</taxon>
        <taxon>Lacertidae</taxon>
        <taxon>Podarcis</taxon>
    </lineage>
</organism>
<dbReference type="PROSITE" id="PS50804">
    <property type="entry name" value="SCAN_BOX"/>
    <property type="match status" value="2"/>
</dbReference>
<dbReference type="RefSeq" id="XP_028575917.1">
    <property type="nucleotide sequence ID" value="XM_028720084.1"/>
</dbReference>
<protein>
    <submittedName>
        <fullName evidence="4">Zinc finger protein with KRAB and SCAN domains 2-like</fullName>
    </submittedName>
</protein>
<proteinExistence type="predicted"/>
<dbReference type="Proteomes" id="UP000472272">
    <property type="component" value="Chromosome 2"/>
</dbReference>
<dbReference type="InterPro" id="IPR038269">
    <property type="entry name" value="SCAN_sf"/>
</dbReference>
<dbReference type="PANTHER" id="PTHR45935">
    <property type="entry name" value="PROTEIN ZBED8-RELATED"/>
    <property type="match status" value="1"/>
</dbReference>
<evidence type="ECO:0000313" key="5">
    <source>
        <dbReference type="Proteomes" id="UP000472272"/>
    </source>
</evidence>
<feature type="compositionally biased region" description="Polar residues" evidence="2">
    <location>
        <begin position="75"/>
        <end position="86"/>
    </location>
</feature>
<reference evidence="4" key="3">
    <citation type="submission" date="2025-09" db="UniProtKB">
        <authorList>
            <consortium name="Ensembl"/>
        </authorList>
    </citation>
    <scope>IDENTIFICATION</scope>
</reference>
<dbReference type="Gene3D" id="1.10.4020.10">
    <property type="entry name" value="DNA breaking-rejoining enzymes"/>
    <property type="match status" value="2"/>
</dbReference>
<dbReference type="GeneTree" id="ENSGT00940000154715"/>
<dbReference type="PANTHER" id="PTHR45935:SF15">
    <property type="entry name" value="SCAN BOX DOMAIN-CONTAINING PROTEIN"/>
    <property type="match status" value="1"/>
</dbReference>
<dbReference type="SMART" id="SM00431">
    <property type="entry name" value="SCAN"/>
    <property type="match status" value="2"/>
</dbReference>
<dbReference type="InterPro" id="IPR050916">
    <property type="entry name" value="SCAN-C2H2_zinc_finger"/>
</dbReference>
<feature type="compositionally biased region" description="Polar residues" evidence="2">
    <location>
        <begin position="445"/>
        <end position="455"/>
    </location>
</feature>
<evidence type="ECO:0000313" key="4">
    <source>
        <dbReference type="Ensembl" id="ENSPMRP00000001403.1"/>
    </source>
</evidence>
<feature type="compositionally biased region" description="Polar residues" evidence="2">
    <location>
        <begin position="494"/>
        <end position="507"/>
    </location>
</feature>
<reference evidence="4 5" key="1">
    <citation type="journal article" date="2019" name="Proc. Natl. Acad. Sci. U.S.A.">
        <title>Regulatory changes in pterin and carotenoid genes underlie balanced color polymorphisms in the wall lizard.</title>
        <authorList>
            <person name="Andrade P."/>
            <person name="Pinho C."/>
            <person name="Perez I de Lanuza G."/>
            <person name="Afonso S."/>
            <person name="Brejcha J."/>
            <person name="Rubin C.J."/>
            <person name="Wallerman O."/>
            <person name="Pereira P."/>
            <person name="Sabatino S.J."/>
            <person name="Bellati A."/>
            <person name="Pellitteri-Rosa D."/>
            <person name="Bosakova Z."/>
            <person name="Bunikis I."/>
            <person name="Carretero M.A."/>
            <person name="Feiner N."/>
            <person name="Marsik P."/>
            <person name="Pauperio F."/>
            <person name="Salvi D."/>
            <person name="Soler L."/>
            <person name="While G.M."/>
            <person name="Uller T."/>
            <person name="Font E."/>
            <person name="Andersson L."/>
            <person name="Carneiro M."/>
        </authorList>
    </citation>
    <scope>NUCLEOTIDE SEQUENCE</scope>
</reference>
<feature type="region of interest" description="Disordered" evidence="2">
    <location>
        <begin position="1"/>
        <end position="27"/>
    </location>
</feature>
<name>A0A670HP14_PODMU</name>
<dbReference type="RefSeq" id="XP_028575919.1">
    <property type="nucleotide sequence ID" value="XM_028720086.1"/>
</dbReference>
<feature type="domain" description="SCAN box" evidence="3">
    <location>
        <begin position="245"/>
        <end position="320"/>
    </location>
</feature>
<dbReference type="AlphaFoldDB" id="A0A670HP14"/>
<dbReference type="FunFam" id="1.10.4020.10:FF:000001">
    <property type="entry name" value="zinc finger protein 263 isoform X1"/>
    <property type="match status" value="2"/>
</dbReference>
<evidence type="ECO:0000259" key="3">
    <source>
        <dbReference type="PROSITE" id="PS50804"/>
    </source>
</evidence>
<accession>A0A670HP14</accession>
<dbReference type="RefSeq" id="XP_028575916.1">
    <property type="nucleotide sequence ID" value="XM_028720083.1"/>
</dbReference>
<dbReference type="RefSeq" id="XP_028575918.1">
    <property type="nucleotide sequence ID" value="XM_028720085.1"/>
</dbReference>